<proteinExistence type="predicted"/>
<evidence type="ECO:0000256" key="3">
    <source>
        <dbReference type="ARBA" id="ARBA00023026"/>
    </source>
</evidence>
<evidence type="ECO:0000313" key="5">
    <source>
        <dbReference type="EMBL" id="BBY07432.1"/>
    </source>
</evidence>
<sequence length="312" mass="33351">MVKPVPILPGMIGPGSRKSMGYRIAGLCGASAFVGALLLFVPAHVGKVAPPVDIAAATIPTPAHVVIVMEENHDPDDVIGNTSAPYINALATNGAYMRRAFAEAHPSEPNYMALFAGRTFDLIWDFCPVNEGNTPNLGAELLAAGLTFTGFAEDLPAVGSTVCTSGNYDRAHAPWVNFSNVPASDSVPFSAFPAPANYASLPTVSFVIPNLVHDMHSGTVAQADSWLQQNLSSYAEWAKANNSLLIVVWDESNDYFFPNRIPMIFYGANVKPGTYDEQINHYNLLSTLEQMYGLPKTGNAANATAITDIWGS</sequence>
<organism evidence="5 6">
    <name type="scientific">Mycobacterium noviomagense</name>
    <dbReference type="NCBI Taxonomy" id="459858"/>
    <lineage>
        <taxon>Bacteria</taxon>
        <taxon>Bacillati</taxon>
        <taxon>Actinomycetota</taxon>
        <taxon>Actinomycetes</taxon>
        <taxon>Mycobacteriales</taxon>
        <taxon>Mycobacteriaceae</taxon>
        <taxon>Mycobacterium</taxon>
    </lineage>
</organism>
<keyword evidence="4" id="KW-1133">Transmembrane helix</keyword>
<evidence type="ECO:0000256" key="4">
    <source>
        <dbReference type="SAM" id="Phobius"/>
    </source>
</evidence>
<reference evidence="5 6" key="1">
    <citation type="journal article" date="2019" name="Emerg. Microbes Infect.">
        <title>Comprehensive subspecies identification of 175 nontuberculous mycobacteria species based on 7547 genomic profiles.</title>
        <authorList>
            <person name="Matsumoto Y."/>
            <person name="Kinjo T."/>
            <person name="Motooka D."/>
            <person name="Nabeya D."/>
            <person name="Jung N."/>
            <person name="Uechi K."/>
            <person name="Horii T."/>
            <person name="Iida T."/>
            <person name="Fujita J."/>
            <person name="Nakamura S."/>
        </authorList>
    </citation>
    <scope>NUCLEOTIDE SEQUENCE [LARGE SCALE GENOMIC DNA]</scope>
    <source>
        <strain evidence="5 6">JCM 16367</strain>
    </source>
</reference>
<dbReference type="Gene3D" id="3.40.720.10">
    <property type="entry name" value="Alkaline Phosphatase, subunit A"/>
    <property type="match status" value="1"/>
</dbReference>
<gene>
    <name evidence="5" type="ORF">MNVI_27500</name>
</gene>
<name>A0A7I7PFX5_9MYCO</name>
<feature type="transmembrane region" description="Helical" evidence="4">
    <location>
        <begin position="21"/>
        <end position="41"/>
    </location>
</feature>
<keyword evidence="4" id="KW-0812">Transmembrane</keyword>
<evidence type="ECO:0000313" key="6">
    <source>
        <dbReference type="Proteomes" id="UP000466894"/>
    </source>
</evidence>
<protein>
    <submittedName>
        <fullName evidence="5">Acid phosphatase</fullName>
    </submittedName>
</protein>
<keyword evidence="3" id="KW-0843">Virulence</keyword>
<keyword evidence="1" id="KW-0964">Secreted</keyword>
<dbReference type="PANTHER" id="PTHR31956:SF1">
    <property type="entry name" value="NON-SPECIFIC PHOSPHOLIPASE C1"/>
    <property type="match status" value="1"/>
</dbReference>
<dbReference type="SUPFAM" id="SSF53649">
    <property type="entry name" value="Alkaline phosphatase-like"/>
    <property type="match status" value="1"/>
</dbReference>
<evidence type="ECO:0000256" key="1">
    <source>
        <dbReference type="ARBA" id="ARBA00022525"/>
    </source>
</evidence>
<dbReference type="PANTHER" id="PTHR31956">
    <property type="entry name" value="NON-SPECIFIC PHOSPHOLIPASE C4-RELATED"/>
    <property type="match status" value="1"/>
</dbReference>
<dbReference type="Pfam" id="PF04185">
    <property type="entry name" value="Phosphoesterase"/>
    <property type="match status" value="1"/>
</dbReference>
<keyword evidence="4" id="KW-0472">Membrane</keyword>
<keyword evidence="2" id="KW-0378">Hydrolase</keyword>
<accession>A0A7I7PFX5</accession>
<dbReference type="InterPro" id="IPR017850">
    <property type="entry name" value="Alkaline_phosphatase_core_sf"/>
</dbReference>
<dbReference type="EMBL" id="AP022583">
    <property type="protein sequence ID" value="BBY07432.1"/>
    <property type="molecule type" value="Genomic_DNA"/>
</dbReference>
<dbReference type="GO" id="GO:0042578">
    <property type="term" value="F:phosphoric ester hydrolase activity"/>
    <property type="evidence" value="ECO:0007669"/>
    <property type="project" value="UniProtKB-ARBA"/>
</dbReference>
<dbReference type="KEGG" id="mnv:MNVI_27500"/>
<evidence type="ECO:0000256" key="2">
    <source>
        <dbReference type="ARBA" id="ARBA00022801"/>
    </source>
</evidence>
<dbReference type="Proteomes" id="UP000466894">
    <property type="component" value="Chromosome"/>
</dbReference>
<dbReference type="AlphaFoldDB" id="A0A7I7PFX5"/>
<dbReference type="InterPro" id="IPR007312">
    <property type="entry name" value="Phosphoesterase"/>
</dbReference>